<evidence type="ECO:0000313" key="3">
    <source>
        <dbReference type="Proteomes" id="UP001500945"/>
    </source>
</evidence>
<dbReference type="Gene3D" id="3.40.50.720">
    <property type="entry name" value="NAD(P)-binding Rossmann-like Domain"/>
    <property type="match status" value="1"/>
</dbReference>
<dbReference type="InterPro" id="IPR006905">
    <property type="entry name" value="Flavin_halogenase"/>
</dbReference>
<gene>
    <name evidence="2" type="ORF">GCM10023168_13860</name>
</gene>
<sequence>MSTQPLRLAPGAEAVVAASGSVILRNGERTVEARGLDPELLRAVVEAVDGVRTREEVIARIEGPYPRAHVEAVLGGLRGTVLADDPTTAGGGAGTVGVLGRGPLADGILESLRGSAHDVSHWAGAQFASCEDPSFQADRRARMPLLPSPAPPEKDEDPLSAAALDELLDGVDLAVCALAGVPYRAHLDVADAARRTGTPVLFVSGAPDGGTVGPLYVPAASACFECERRAAVLDGATDLGPPDEVLPLLHTPALPDGSDLARRLGEEAARLVDAVLSSPAADGSFSHVTRLPRGGAPVRHVVLPRSDCTRCGGTASTIEGRPAPERFGLPALADVALELDRASAERPTTATPRQGPAYRTVGILGGGTAGYLTALTFRRRFPDIDVTLIESSRVGVIGVGEATTPRLTEYLHSPADLGLDIVDFHERVSPVWKLGVLYQWGRPGGEFPWPFQYGALLDAYAHDGNLSAHCLAAMLMDARRVPVLQRDDGECTSLLGRVPFAYHLDNPRFVRYLQQEADRAGVTRRDLVVTDATMSPDGGTVESLVTEDGERLAFDLYVDCSGFRSVLLEGKLGSPFVSYADSLFTDAAVVANVPHDGVTKPFTVAETMANGWCWNIAFEQEDHRGYVFSSAFCSADEAEAEMRAANPGMSDAWSLRFRSGRHEHFWKGNVVAVGNAYAFVEPLASTAIHMLLFELDLLGHHLPGPTEDAHKDLLNAQANAMWDSLRGWLAVQYRFNTRMDTPFWRACAADVELAGAAPHVQRFRERGLLSSDAVQVPPPGGALSRYANDYFSQDYVYDVMLLGQDVPGRLGEPRTGREEWRTRTERNRSIVAHALPQNEALEWARRHPEHLTDLVTSPDSWLGEQLY</sequence>
<evidence type="ECO:0000256" key="1">
    <source>
        <dbReference type="ARBA" id="ARBA00038396"/>
    </source>
</evidence>
<evidence type="ECO:0000313" key="2">
    <source>
        <dbReference type="EMBL" id="GAA4402889.1"/>
    </source>
</evidence>
<keyword evidence="3" id="KW-1185">Reference proteome</keyword>
<comment type="caution">
    <text evidence="2">The sequence shown here is derived from an EMBL/GenBank/DDBJ whole genome shotgun (WGS) entry which is preliminary data.</text>
</comment>
<dbReference type="Proteomes" id="UP001500945">
    <property type="component" value="Unassembled WGS sequence"/>
</dbReference>
<reference evidence="3" key="1">
    <citation type="journal article" date="2019" name="Int. J. Syst. Evol. Microbiol.">
        <title>The Global Catalogue of Microorganisms (GCM) 10K type strain sequencing project: providing services to taxonomists for standard genome sequencing and annotation.</title>
        <authorList>
            <consortium name="The Broad Institute Genomics Platform"/>
            <consortium name="The Broad Institute Genome Sequencing Center for Infectious Disease"/>
            <person name="Wu L."/>
            <person name="Ma J."/>
        </authorList>
    </citation>
    <scope>NUCLEOTIDE SEQUENCE [LARGE SCALE GENOMIC DNA]</scope>
    <source>
        <strain evidence="3">JCM 17809</strain>
    </source>
</reference>
<organism evidence="2 3">
    <name type="scientific">Fodinibacter luteus</name>
    <dbReference type="NCBI Taxonomy" id="552064"/>
    <lineage>
        <taxon>Bacteria</taxon>
        <taxon>Bacillati</taxon>
        <taxon>Actinomycetota</taxon>
        <taxon>Actinomycetes</taxon>
        <taxon>Micrococcales</taxon>
        <taxon>Intrasporangiaceae</taxon>
        <taxon>Fodinibacter (ex Wang et al. 2009)</taxon>
    </lineage>
</organism>
<accession>A0ABP8K9P6</accession>
<dbReference type="Pfam" id="PF04820">
    <property type="entry name" value="Trp_halogenase"/>
    <property type="match status" value="1"/>
</dbReference>
<protein>
    <submittedName>
        <fullName evidence="2">Uncharacterized protein</fullName>
    </submittedName>
</protein>
<comment type="similarity">
    <text evidence="1">Belongs to the flavin-dependent halogenase family. Bacterial tryptophan halogenase subfamily.</text>
</comment>
<dbReference type="EMBL" id="BAABGM010000009">
    <property type="protein sequence ID" value="GAA4402889.1"/>
    <property type="molecule type" value="Genomic_DNA"/>
</dbReference>
<name>A0ABP8K9P6_9MICO</name>
<dbReference type="InterPro" id="IPR050816">
    <property type="entry name" value="Flavin-dep_Halogenase_NPB"/>
</dbReference>
<dbReference type="InterPro" id="IPR036188">
    <property type="entry name" value="FAD/NAD-bd_sf"/>
</dbReference>
<dbReference type="PANTHER" id="PTHR43747:SF4">
    <property type="entry name" value="FLAVIN-DEPENDENT TRYPTOPHAN HALOGENASE"/>
    <property type="match status" value="1"/>
</dbReference>
<dbReference type="Gene3D" id="3.50.50.60">
    <property type="entry name" value="FAD/NAD(P)-binding domain"/>
    <property type="match status" value="1"/>
</dbReference>
<dbReference type="SUPFAM" id="SSF51905">
    <property type="entry name" value="FAD/NAD(P)-binding domain"/>
    <property type="match status" value="1"/>
</dbReference>
<dbReference type="RefSeq" id="WP_345203938.1">
    <property type="nucleotide sequence ID" value="NZ_BAABGM010000009.1"/>
</dbReference>
<proteinExistence type="inferred from homology"/>
<dbReference type="PANTHER" id="PTHR43747">
    <property type="entry name" value="FAD-BINDING PROTEIN"/>
    <property type="match status" value="1"/>
</dbReference>